<protein>
    <submittedName>
        <fullName evidence="1">Uncharacterized protein</fullName>
    </submittedName>
</protein>
<evidence type="ECO:0000313" key="1">
    <source>
        <dbReference type="EMBL" id="RAK96773.1"/>
    </source>
</evidence>
<name>A0A395GRR9_9EURO</name>
<dbReference type="Proteomes" id="UP000249402">
    <property type="component" value="Unassembled WGS sequence"/>
</dbReference>
<dbReference type="OrthoDB" id="10444752at2759"/>
<dbReference type="VEuPathDB" id="FungiDB:BO80DRAFT_216181"/>
<reference evidence="1 2" key="1">
    <citation type="submission" date="2018-02" db="EMBL/GenBank/DDBJ databases">
        <title>The genomes of Aspergillus section Nigri reveals drivers in fungal speciation.</title>
        <authorList>
            <consortium name="DOE Joint Genome Institute"/>
            <person name="Vesth T.C."/>
            <person name="Nybo J."/>
            <person name="Theobald S."/>
            <person name="Brandl J."/>
            <person name="Frisvad J.C."/>
            <person name="Nielsen K.F."/>
            <person name="Lyhne E.K."/>
            <person name="Kogle M.E."/>
            <person name="Kuo A."/>
            <person name="Riley R."/>
            <person name="Clum A."/>
            <person name="Nolan M."/>
            <person name="Lipzen A."/>
            <person name="Salamov A."/>
            <person name="Henrissat B."/>
            <person name="Wiebenga A."/>
            <person name="De vries R.P."/>
            <person name="Grigoriev I.V."/>
            <person name="Mortensen U.H."/>
            <person name="Andersen M.R."/>
            <person name="Baker S.E."/>
        </authorList>
    </citation>
    <scope>NUCLEOTIDE SEQUENCE [LARGE SCALE GENOMIC DNA]</scope>
    <source>
        <strain evidence="1 2">CBS 121593</strain>
    </source>
</reference>
<evidence type="ECO:0000313" key="2">
    <source>
        <dbReference type="Proteomes" id="UP000249402"/>
    </source>
</evidence>
<proteinExistence type="predicted"/>
<dbReference type="RefSeq" id="XP_025571101.1">
    <property type="nucleotide sequence ID" value="XM_025714350.1"/>
</dbReference>
<gene>
    <name evidence="1" type="ORF">BO80DRAFT_216181</name>
</gene>
<accession>A0A395GRR9</accession>
<sequence>MAYKAKEIKSSITSPRWSNGHDFRLSIPVGNKRGRPGFDSQSGRLLFCSYIFTC</sequence>
<keyword evidence="2" id="KW-1185">Reference proteome</keyword>
<dbReference type="AlphaFoldDB" id="A0A395GRR9"/>
<dbReference type="GeneID" id="37219215"/>
<dbReference type="EMBL" id="KZ824470">
    <property type="protein sequence ID" value="RAK96773.1"/>
    <property type="molecule type" value="Genomic_DNA"/>
</dbReference>
<organism evidence="1 2">
    <name type="scientific">Aspergillus ibericus CBS 121593</name>
    <dbReference type="NCBI Taxonomy" id="1448316"/>
    <lineage>
        <taxon>Eukaryota</taxon>
        <taxon>Fungi</taxon>
        <taxon>Dikarya</taxon>
        <taxon>Ascomycota</taxon>
        <taxon>Pezizomycotina</taxon>
        <taxon>Eurotiomycetes</taxon>
        <taxon>Eurotiomycetidae</taxon>
        <taxon>Eurotiales</taxon>
        <taxon>Aspergillaceae</taxon>
        <taxon>Aspergillus</taxon>
        <taxon>Aspergillus subgen. Circumdati</taxon>
    </lineage>
</organism>